<dbReference type="CDD" id="cd24013">
    <property type="entry name" value="ASKHA_ATPase_BT3980-like"/>
    <property type="match status" value="1"/>
</dbReference>
<evidence type="ECO:0000313" key="2">
    <source>
        <dbReference type="Proteomes" id="UP000824202"/>
    </source>
</evidence>
<dbReference type="Gene3D" id="3.30.420.250">
    <property type="match status" value="1"/>
</dbReference>
<dbReference type="EMBL" id="DXFT01000197">
    <property type="protein sequence ID" value="HIX04424.1"/>
    <property type="molecule type" value="Genomic_DNA"/>
</dbReference>
<dbReference type="InterPro" id="IPR024213">
    <property type="entry name" value="DUF3822"/>
</dbReference>
<proteinExistence type="predicted"/>
<sequence length="282" mass="32716">MQNITYIDDSLKQENASQYILSIRHATDGLSFCIHDGNNRLLAFSFQPFHLSESDENALIAQTIQAIGNEPLLNLRYKKVYVLSCNRNKQLVPEEFFNKNTIADLYHLSLPLPSNHVLLYRKIPNKNYYLVEALPRHFIQFLNNRYASSLIVVNSAYPFIIYSLSNILFNTPYLFIDIHEQYFDMLISRNDKISLFNTYTFHSVHDIAYYALNGLEHCLLDKENLQSVISGNGVNKSTFINSMQKYIPNISILNYAPLSQLVKHNELNNSMFIHLLNIHKCE</sequence>
<organism evidence="1 2">
    <name type="scientific">Candidatus Odoribacter faecigallinarum</name>
    <dbReference type="NCBI Taxonomy" id="2838706"/>
    <lineage>
        <taxon>Bacteria</taxon>
        <taxon>Pseudomonadati</taxon>
        <taxon>Bacteroidota</taxon>
        <taxon>Bacteroidia</taxon>
        <taxon>Bacteroidales</taxon>
        <taxon>Odoribacteraceae</taxon>
        <taxon>Odoribacter</taxon>
    </lineage>
</organism>
<dbReference type="AlphaFoldDB" id="A0A9D1V2B2"/>
<reference evidence="1" key="2">
    <citation type="submission" date="2021-04" db="EMBL/GenBank/DDBJ databases">
        <authorList>
            <person name="Gilroy R."/>
        </authorList>
    </citation>
    <scope>NUCLEOTIDE SEQUENCE</scope>
    <source>
        <strain evidence="1">23274</strain>
    </source>
</reference>
<dbReference type="Pfam" id="PF12864">
    <property type="entry name" value="DUF3822"/>
    <property type="match status" value="1"/>
</dbReference>
<dbReference type="Gene3D" id="3.30.420.260">
    <property type="match status" value="1"/>
</dbReference>
<reference evidence="1" key="1">
    <citation type="journal article" date="2021" name="PeerJ">
        <title>Extensive microbial diversity within the chicken gut microbiome revealed by metagenomics and culture.</title>
        <authorList>
            <person name="Gilroy R."/>
            <person name="Ravi A."/>
            <person name="Getino M."/>
            <person name="Pursley I."/>
            <person name="Horton D.L."/>
            <person name="Alikhan N.F."/>
            <person name="Baker D."/>
            <person name="Gharbi K."/>
            <person name="Hall N."/>
            <person name="Watson M."/>
            <person name="Adriaenssens E.M."/>
            <person name="Foster-Nyarko E."/>
            <person name="Jarju S."/>
            <person name="Secka A."/>
            <person name="Antonio M."/>
            <person name="Oren A."/>
            <person name="Chaudhuri R.R."/>
            <person name="La Ragione R."/>
            <person name="Hildebrand F."/>
            <person name="Pallen M.J."/>
        </authorList>
    </citation>
    <scope>NUCLEOTIDE SEQUENCE</scope>
    <source>
        <strain evidence="1">23274</strain>
    </source>
</reference>
<evidence type="ECO:0000313" key="1">
    <source>
        <dbReference type="EMBL" id="HIX04424.1"/>
    </source>
</evidence>
<dbReference type="Proteomes" id="UP000824202">
    <property type="component" value="Unassembled WGS sequence"/>
</dbReference>
<gene>
    <name evidence="1" type="ORF">H9863_09985</name>
</gene>
<name>A0A9D1V2B2_9BACT</name>
<accession>A0A9D1V2B2</accession>
<protein>
    <submittedName>
        <fullName evidence="1">DUF3822 family protein</fullName>
    </submittedName>
</protein>
<comment type="caution">
    <text evidence="1">The sequence shown here is derived from an EMBL/GenBank/DDBJ whole genome shotgun (WGS) entry which is preliminary data.</text>
</comment>